<sequence length="117" mass="12555">MDALLENVELTMAVQGLRDQLLAAVAASDGQELKFAVEEIALDFTVELRRDAGAKLGFKAWVVSGDAQSNMSKAVTHKVSLRLRPMNSPDGELVSIGNDTHADMSLFDEGTARDHGA</sequence>
<reference evidence="3" key="1">
    <citation type="journal article" date="2019" name="Int. J. Syst. Evol. Microbiol.">
        <title>The Global Catalogue of Microorganisms (GCM) 10K type strain sequencing project: providing services to taxonomists for standard genome sequencing and annotation.</title>
        <authorList>
            <consortium name="The Broad Institute Genomics Platform"/>
            <consortium name="The Broad Institute Genome Sequencing Center for Infectious Disease"/>
            <person name="Wu L."/>
            <person name="Ma J."/>
        </authorList>
    </citation>
    <scope>NUCLEOTIDE SEQUENCE [LARGE SCALE GENOMIC DNA]</scope>
    <source>
        <strain evidence="3">SYNS20</strain>
    </source>
</reference>
<accession>A0ABW2JI05</accession>
<evidence type="ECO:0000313" key="2">
    <source>
        <dbReference type="EMBL" id="MFC7305138.1"/>
    </source>
</evidence>
<keyword evidence="3" id="KW-1185">Reference proteome</keyword>
<comment type="caution">
    <text evidence="2">The sequence shown here is derived from an EMBL/GenBank/DDBJ whole genome shotgun (WGS) entry which is preliminary data.</text>
</comment>
<evidence type="ECO:0000313" key="3">
    <source>
        <dbReference type="Proteomes" id="UP001596523"/>
    </source>
</evidence>
<dbReference type="Proteomes" id="UP001596523">
    <property type="component" value="Unassembled WGS sequence"/>
</dbReference>
<protein>
    <submittedName>
        <fullName evidence="2">Trypco2 family protein</fullName>
    </submittedName>
</protein>
<dbReference type="RefSeq" id="WP_381830257.1">
    <property type="nucleotide sequence ID" value="NZ_JBHTCF010000004.1"/>
</dbReference>
<dbReference type="EMBL" id="JBHTCF010000004">
    <property type="protein sequence ID" value="MFC7305138.1"/>
    <property type="molecule type" value="Genomic_DNA"/>
</dbReference>
<feature type="domain" description="Trypsin-co-occurring" evidence="1">
    <location>
        <begin position="8"/>
        <end position="85"/>
    </location>
</feature>
<evidence type="ECO:0000259" key="1">
    <source>
        <dbReference type="Pfam" id="PF19631"/>
    </source>
</evidence>
<gene>
    <name evidence="2" type="ORF">ACFQVC_13015</name>
</gene>
<organism evidence="2 3">
    <name type="scientific">Streptomyces monticola</name>
    <dbReference type="NCBI Taxonomy" id="2666263"/>
    <lineage>
        <taxon>Bacteria</taxon>
        <taxon>Bacillati</taxon>
        <taxon>Actinomycetota</taxon>
        <taxon>Actinomycetes</taxon>
        <taxon>Kitasatosporales</taxon>
        <taxon>Streptomycetaceae</taxon>
        <taxon>Streptomyces</taxon>
    </lineage>
</organism>
<dbReference type="Pfam" id="PF19631">
    <property type="entry name" value="Trypco2"/>
    <property type="match status" value="1"/>
</dbReference>
<name>A0ABW2JI05_9ACTN</name>
<proteinExistence type="predicted"/>
<dbReference type="InterPro" id="IPR045608">
    <property type="entry name" value="Trypco2"/>
</dbReference>